<gene>
    <name evidence="9" type="ORF">U732_2742</name>
</gene>
<dbReference type="SUPFAM" id="SSF55874">
    <property type="entry name" value="ATPase domain of HSP90 chaperone/DNA topoisomerase II/histidine kinase"/>
    <property type="match status" value="1"/>
</dbReference>
<evidence type="ECO:0000313" key="9">
    <source>
        <dbReference type="EMBL" id="KIE45566.1"/>
    </source>
</evidence>
<dbReference type="PROSITE" id="PS50109">
    <property type="entry name" value="HIS_KIN"/>
    <property type="match status" value="1"/>
</dbReference>
<organism evidence="9 10">
    <name type="scientific">Clostridium argentinense CDC 2741</name>
    <dbReference type="NCBI Taxonomy" id="1418104"/>
    <lineage>
        <taxon>Bacteria</taxon>
        <taxon>Bacillati</taxon>
        <taxon>Bacillota</taxon>
        <taxon>Clostridia</taxon>
        <taxon>Eubacteriales</taxon>
        <taxon>Clostridiaceae</taxon>
        <taxon>Clostridium</taxon>
    </lineage>
</organism>
<dbReference type="PANTHER" id="PTHR45453:SF1">
    <property type="entry name" value="PHOSPHATE REGULON SENSOR PROTEIN PHOR"/>
    <property type="match status" value="1"/>
</dbReference>
<feature type="domain" description="Histidine kinase" evidence="8">
    <location>
        <begin position="1"/>
        <end position="127"/>
    </location>
</feature>
<comment type="subcellular location">
    <subcellularLocation>
        <location evidence="2">Membrane</location>
    </subcellularLocation>
</comment>
<keyword evidence="7" id="KW-0902">Two-component regulatory system</keyword>
<evidence type="ECO:0000259" key="8">
    <source>
        <dbReference type="PROSITE" id="PS50109"/>
    </source>
</evidence>
<dbReference type="GO" id="GO:0000155">
    <property type="term" value="F:phosphorelay sensor kinase activity"/>
    <property type="evidence" value="ECO:0007669"/>
    <property type="project" value="TreeGrafter"/>
</dbReference>
<dbReference type="AlphaFoldDB" id="A0A0C1R4Z1"/>
<comment type="caution">
    <text evidence="9">The sequence shown here is derived from an EMBL/GenBank/DDBJ whole genome shotgun (WGS) entry which is preliminary data.</text>
</comment>
<dbReference type="GO" id="GO:0004721">
    <property type="term" value="F:phosphoprotein phosphatase activity"/>
    <property type="evidence" value="ECO:0007669"/>
    <property type="project" value="TreeGrafter"/>
</dbReference>
<dbReference type="SMART" id="SM00387">
    <property type="entry name" value="HATPase_c"/>
    <property type="match status" value="1"/>
</dbReference>
<dbReference type="STRING" id="29341.RSJ17_20545"/>
<protein>
    <recommendedName>
        <fullName evidence="3">histidine kinase</fullName>
        <ecNumber evidence="3">2.7.13.3</ecNumber>
    </recommendedName>
</protein>
<evidence type="ECO:0000256" key="3">
    <source>
        <dbReference type="ARBA" id="ARBA00012438"/>
    </source>
</evidence>
<dbReference type="InterPro" id="IPR050351">
    <property type="entry name" value="BphY/WalK/GraS-like"/>
</dbReference>
<keyword evidence="10" id="KW-1185">Reference proteome</keyword>
<proteinExistence type="predicted"/>
<dbReference type="InterPro" id="IPR036890">
    <property type="entry name" value="HATPase_C_sf"/>
</dbReference>
<dbReference type="GO" id="GO:0016036">
    <property type="term" value="P:cellular response to phosphate starvation"/>
    <property type="evidence" value="ECO:0007669"/>
    <property type="project" value="TreeGrafter"/>
</dbReference>
<evidence type="ECO:0000256" key="4">
    <source>
        <dbReference type="ARBA" id="ARBA00022553"/>
    </source>
</evidence>
<dbReference type="Gene3D" id="3.30.565.10">
    <property type="entry name" value="Histidine kinase-like ATPase, C-terminal domain"/>
    <property type="match status" value="1"/>
</dbReference>
<name>A0A0C1R4Z1_9CLOT</name>
<keyword evidence="6 9" id="KW-0418">Kinase</keyword>
<dbReference type="GO" id="GO:0005886">
    <property type="term" value="C:plasma membrane"/>
    <property type="evidence" value="ECO:0007669"/>
    <property type="project" value="TreeGrafter"/>
</dbReference>
<dbReference type="OrthoDB" id="9786919at2"/>
<sequence>MFQKQKIDINLKSDDAVIFAVKEDIRTILVNLIDNGIKYSEDRRINIQCKYENNIYIIIENKCLPIPKEIKENLLEPFTKYNYGDHAQISSGLGLFICRELAEKNNAYITYTVDEGKICFMIELILE</sequence>
<evidence type="ECO:0000256" key="1">
    <source>
        <dbReference type="ARBA" id="ARBA00000085"/>
    </source>
</evidence>
<dbReference type="Proteomes" id="UP000031366">
    <property type="component" value="Unassembled WGS sequence"/>
</dbReference>
<evidence type="ECO:0000256" key="2">
    <source>
        <dbReference type="ARBA" id="ARBA00004370"/>
    </source>
</evidence>
<reference evidence="9 10" key="1">
    <citation type="journal article" date="2015" name="Infect. Genet. Evol.">
        <title>Genomic sequences of six botulinum neurotoxin-producing strains representing three clostridial species illustrate the mobility and diversity of botulinum neurotoxin genes.</title>
        <authorList>
            <person name="Smith T.J."/>
            <person name="Hill K.K."/>
            <person name="Xie G."/>
            <person name="Foley B.T."/>
            <person name="Williamson C.H."/>
            <person name="Foster J.T."/>
            <person name="Johnson S.L."/>
            <person name="Chertkov O."/>
            <person name="Teshima H."/>
            <person name="Gibbons H.S."/>
            <person name="Johnsky L.A."/>
            <person name="Karavis M.A."/>
            <person name="Smith L.A."/>
        </authorList>
    </citation>
    <scope>NUCLEOTIDE SEQUENCE [LARGE SCALE GENOMIC DNA]</scope>
    <source>
        <strain evidence="9 10">CDC 2741</strain>
    </source>
</reference>
<dbReference type="RefSeq" id="WP_039635349.1">
    <property type="nucleotide sequence ID" value="NZ_AYSO01000019.1"/>
</dbReference>
<dbReference type="InterPro" id="IPR003594">
    <property type="entry name" value="HATPase_dom"/>
</dbReference>
<dbReference type="EMBL" id="AYSO01000019">
    <property type="protein sequence ID" value="KIE45566.1"/>
    <property type="molecule type" value="Genomic_DNA"/>
</dbReference>
<comment type="catalytic activity">
    <reaction evidence="1">
        <text>ATP + protein L-histidine = ADP + protein N-phospho-L-histidine.</text>
        <dbReference type="EC" id="2.7.13.3"/>
    </reaction>
</comment>
<dbReference type="Pfam" id="PF02518">
    <property type="entry name" value="HATPase_c"/>
    <property type="match status" value="1"/>
</dbReference>
<evidence type="ECO:0000256" key="6">
    <source>
        <dbReference type="ARBA" id="ARBA00022777"/>
    </source>
</evidence>
<evidence type="ECO:0000256" key="5">
    <source>
        <dbReference type="ARBA" id="ARBA00022679"/>
    </source>
</evidence>
<evidence type="ECO:0000313" key="10">
    <source>
        <dbReference type="Proteomes" id="UP000031366"/>
    </source>
</evidence>
<dbReference type="PANTHER" id="PTHR45453">
    <property type="entry name" value="PHOSPHATE REGULON SENSOR PROTEIN PHOR"/>
    <property type="match status" value="1"/>
</dbReference>
<accession>A0A0C1R4Z1</accession>
<evidence type="ECO:0000256" key="7">
    <source>
        <dbReference type="ARBA" id="ARBA00023012"/>
    </source>
</evidence>
<dbReference type="InterPro" id="IPR005467">
    <property type="entry name" value="His_kinase_dom"/>
</dbReference>
<dbReference type="EC" id="2.7.13.3" evidence="3"/>
<keyword evidence="4" id="KW-0597">Phosphoprotein</keyword>
<keyword evidence="5" id="KW-0808">Transferase</keyword>